<keyword evidence="3" id="KW-1185">Reference proteome</keyword>
<feature type="region of interest" description="Disordered" evidence="1">
    <location>
        <begin position="36"/>
        <end position="107"/>
    </location>
</feature>
<accession>A0A182MWT7</accession>
<dbReference type="VEuPathDB" id="VectorBase:ACUA028220"/>
<reference evidence="3" key="1">
    <citation type="submission" date="2013-09" db="EMBL/GenBank/DDBJ databases">
        <title>The Genome Sequence of Anopheles culicifacies species A.</title>
        <authorList>
            <consortium name="The Broad Institute Genomics Platform"/>
            <person name="Neafsey D.E."/>
            <person name="Besansky N."/>
            <person name="Howell P."/>
            <person name="Walton C."/>
            <person name="Young S.K."/>
            <person name="Zeng Q."/>
            <person name="Gargeya S."/>
            <person name="Fitzgerald M."/>
            <person name="Haas B."/>
            <person name="Abouelleil A."/>
            <person name="Allen A.W."/>
            <person name="Alvarado L."/>
            <person name="Arachchi H.M."/>
            <person name="Berlin A.M."/>
            <person name="Chapman S.B."/>
            <person name="Gainer-Dewar J."/>
            <person name="Goldberg J."/>
            <person name="Griggs A."/>
            <person name="Gujja S."/>
            <person name="Hansen M."/>
            <person name="Howarth C."/>
            <person name="Imamovic A."/>
            <person name="Ireland A."/>
            <person name="Larimer J."/>
            <person name="McCowan C."/>
            <person name="Murphy C."/>
            <person name="Pearson M."/>
            <person name="Poon T.W."/>
            <person name="Priest M."/>
            <person name="Roberts A."/>
            <person name="Saif S."/>
            <person name="Shea T."/>
            <person name="Sisk P."/>
            <person name="Sykes S."/>
            <person name="Wortman J."/>
            <person name="Nusbaum C."/>
            <person name="Birren B."/>
        </authorList>
    </citation>
    <scope>NUCLEOTIDE SEQUENCE [LARGE SCALE GENOMIC DNA]</scope>
    <source>
        <strain evidence="3">A-37</strain>
    </source>
</reference>
<dbReference type="EnsemblMetazoa" id="ACUA028220-RA">
    <property type="protein sequence ID" value="ACUA028220-PA"/>
    <property type="gene ID" value="ACUA028220"/>
</dbReference>
<proteinExistence type="predicted"/>
<dbReference type="EMBL" id="AXCM01004863">
    <property type="status" value="NOT_ANNOTATED_CDS"/>
    <property type="molecule type" value="Genomic_DNA"/>
</dbReference>
<feature type="compositionally biased region" description="Polar residues" evidence="1">
    <location>
        <begin position="78"/>
        <end position="88"/>
    </location>
</feature>
<evidence type="ECO:0000256" key="1">
    <source>
        <dbReference type="SAM" id="MobiDB-lite"/>
    </source>
</evidence>
<feature type="compositionally biased region" description="Polar residues" evidence="1">
    <location>
        <begin position="46"/>
        <end position="65"/>
    </location>
</feature>
<evidence type="ECO:0000313" key="3">
    <source>
        <dbReference type="Proteomes" id="UP000075883"/>
    </source>
</evidence>
<feature type="compositionally biased region" description="Low complexity" evidence="1">
    <location>
        <begin position="91"/>
        <end position="101"/>
    </location>
</feature>
<reference evidence="2" key="2">
    <citation type="submission" date="2020-05" db="UniProtKB">
        <authorList>
            <consortium name="EnsemblMetazoa"/>
        </authorList>
    </citation>
    <scope>IDENTIFICATION</scope>
    <source>
        <strain evidence="2">A-37</strain>
    </source>
</reference>
<sequence>MVGNELEVQTTASVEGVTYSATEESISTTTEQAIFTENQDEDMAMESSTNSSVDTTEEQTVTSKSESTDDALEGALGNLTTTSANSGVSFEPTVTEPSSETEQIENSKEISTVMLSTEEVASAVSLTTNTHISPITDVRASDESFISTDQELETSSSATITILALVTASPAPFTTHSISGLTESVHNTPGILSTDSILTQEPVEVHEETIVTLPGILEDSAVNTPTATIATPLQQESALNALTTTPNIDSGSYRRGPHRPGYGLLYCLHSAYYRSIELFYYT</sequence>
<protein>
    <submittedName>
        <fullName evidence="2">Uncharacterized protein</fullName>
    </submittedName>
</protein>
<dbReference type="Proteomes" id="UP000075883">
    <property type="component" value="Unassembled WGS sequence"/>
</dbReference>
<evidence type="ECO:0000313" key="2">
    <source>
        <dbReference type="EnsemblMetazoa" id="ACUA028220-PA"/>
    </source>
</evidence>
<name>A0A182MWT7_9DIPT</name>
<dbReference type="AlphaFoldDB" id="A0A182MWT7"/>
<organism evidence="2 3">
    <name type="scientific">Anopheles culicifacies</name>
    <dbReference type="NCBI Taxonomy" id="139723"/>
    <lineage>
        <taxon>Eukaryota</taxon>
        <taxon>Metazoa</taxon>
        <taxon>Ecdysozoa</taxon>
        <taxon>Arthropoda</taxon>
        <taxon>Hexapoda</taxon>
        <taxon>Insecta</taxon>
        <taxon>Pterygota</taxon>
        <taxon>Neoptera</taxon>
        <taxon>Endopterygota</taxon>
        <taxon>Diptera</taxon>
        <taxon>Nematocera</taxon>
        <taxon>Culicoidea</taxon>
        <taxon>Culicidae</taxon>
        <taxon>Anophelinae</taxon>
        <taxon>Anopheles</taxon>
        <taxon>culicifacies species complex</taxon>
    </lineage>
</organism>